<evidence type="ECO:0000259" key="5">
    <source>
        <dbReference type="PROSITE" id="PS50887"/>
    </source>
</evidence>
<dbReference type="EC" id="2.7.7.65" evidence="1"/>
<dbReference type="GO" id="GO:0043709">
    <property type="term" value="P:cell adhesion involved in single-species biofilm formation"/>
    <property type="evidence" value="ECO:0007669"/>
    <property type="project" value="TreeGrafter"/>
</dbReference>
<dbReference type="FunFam" id="3.30.70.270:FF:000001">
    <property type="entry name" value="Diguanylate cyclase domain protein"/>
    <property type="match status" value="1"/>
</dbReference>
<dbReference type="InterPro" id="IPR000160">
    <property type="entry name" value="GGDEF_dom"/>
</dbReference>
<dbReference type="GO" id="GO:0000160">
    <property type="term" value="P:phosphorelay signal transduction system"/>
    <property type="evidence" value="ECO:0007669"/>
    <property type="project" value="InterPro"/>
</dbReference>
<name>A0A832A8H1_9BACT</name>
<gene>
    <name evidence="6" type="ORF">ENS06_13995</name>
</gene>
<dbReference type="SMART" id="SM00267">
    <property type="entry name" value="GGDEF"/>
    <property type="match status" value="1"/>
</dbReference>
<dbReference type="Pfam" id="PF00072">
    <property type="entry name" value="Response_reg"/>
    <property type="match status" value="1"/>
</dbReference>
<proteinExistence type="predicted"/>
<feature type="modified residue" description="4-aspartylphosphate" evidence="3">
    <location>
        <position position="55"/>
    </location>
</feature>
<dbReference type="InterPro" id="IPR043128">
    <property type="entry name" value="Rev_trsase/Diguanyl_cyclase"/>
</dbReference>
<feature type="domain" description="GGDEF" evidence="5">
    <location>
        <begin position="172"/>
        <end position="309"/>
    </location>
</feature>
<reference evidence="6" key="1">
    <citation type="journal article" date="2020" name="mSystems">
        <title>Genome- and Community-Level Interaction Insights into Carbon Utilization and Element Cycling Functions of Hydrothermarchaeota in Hydrothermal Sediment.</title>
        <authorList>
            <person name="Zhou Z."/>
            <person name="Liu Y."/>
            <person name="Xu W."/>
            <person name="Pan J."/>
            <person name="Luo Z.H."/>
            <person name="Li M."/>
        </authorList>
    </citation>
    <scope>NUCLEOTIDE SEQUENCE [LARGE SCALE GENOMIC DNA]</scope>
    <source>
        <strain evidence="6">SpSt-456</strain>
    </source>
</reference>
<dbReference type="Gene3D" id="3.30.70.270">
    <property type="match status" value="1"/>
</dbReference>
<accession>A0A832A8H1</accession>
<dbReference type="InterPro" id="IPR029787">
    <property type="entry name" value="Nucleotide_cyclase"/>
</dbReference>
<comment type="catalytic activity">
    <reaction evidence="2">
        <text>2 GTP = 3',3'-c-di-GMP + 2 diphosphate</text>
        <dbReference type="Rhea" id="RHEA:24898"/>
        <dbReference type="ChEBI" id="CHEBI:33019"/>
        <dbReference type="ChEBI" id="CHEBI:37565"/>
        <dbReference type="ChEBI" id="CHEBI:58805"/>
        <dbReference type="EC" id="2.7.7.65"/>
    </reaction>
</comment>
<dbReference type="SMART" id="SM00448">
    <property type="entry name" value="REC"/>
    <property type="match status" value="1"/>
</dbReference>
<feature type="domain" description="Response regulatory" evidence="4">
    <location>
        <begin position="6"/>
        <end position="122"/>
    </location>
</feature>
<dbReference type="Pfam" id="PF00990">
    <property type="entry name" value="GGDEF"/>
    <property type="match status" value="1"/>
</dbReference>
<evidence type="ECO:0000259" key="4">
    <source>
        <dbReference type="PROSITE" id="PS50110"/>
    </source>
</evidence>
<dbReference type="GO" id="GO:0005886">
    <property type="term" value="C:plasma membrane"/>
    <property type="evidence" value="ECO:0007669"/>
    <property type="project" value="TreeGrafter"/>
</dbReference>
<comment type="caution">
    <text evidence="6">The sequence shown here is derived from an EMBL/GenBank/DDBJ whole genome shotgun (WGS) entry which is preliminary data.</text>
</comment>
<dbReference type="CDD" id="cd01949">
    <property type="entry name" value="GGDEF"/>
    <property type="match status" value="1"/>
</dbReference>
<dbReference type="PANTHER" id="PTHR45138">
    <property type="entry name" value="REGULATORY COMPONENTS OF SENSORY TRANSDUCTION SYSTEM"/>
    <property type="match status" value="1"/>
</dbReference>
<dbReference type="SUPFAM" id="SSF52172">
    <property type="entry name" value="CheY-like"/>
    <property type="match status" value="1"/>
</dbReference>
<dbReference type="InterPro" id="IPR050469">
    <property type="entry name" value="Diguanylate_Cyclase"/>
</dbReference>
<sequence>MEAFRQVLIVEDSPTQALRLQAVLESLGYGVHHAANGQKALEVLEETFCPVVITDWVMPEMDGLTFCRAVRSRPYPGYVYVILLTARDTLDDIVAGLEAGADDYLVKPVHPSELAARLKTARRILQLEATLKKRTEEVARLSVTDPLTQLYNRRYFNEQLPKLLQAGRRHQRPVSLIMTDIDHFKKINDTYGHQTGDHVLQAFAAQIQGSLRAGLDWAARFGGEEFIVVLPETDVERAGIVAERLRLLVAQTAVPSAKGPVRITASFGVSGVASGAEREISMEVLVAAADAALYRAKENGRNRTEIENLSLSVQEPASPMMASMMS</sequence>
<evidence type="ECO:0000256" key="3">
    <source>
        <dbReference type="PROSITE-ProRule" id="PRU00169"/>
    </source>
</evidence>
<dbReference type="PANTHER" id="PTHR45138:SF9">
    <property type="entry name" value="DIGUANYLATE CYCLASE DGCM-RELATED"/>
    <property type="match status" value="1"/>
</dbReference>
<keyword evidence="3" id="KW-0597">Phosphoprotein</keyword>
<organism evidence="6">
    <name type="scientific">Desulfacinum infernum</name>
    <dbReference type="NCBI Taxonomy" id="35837"/>
    <lineage>
        <taxon>Bacteria</taxon>
        <taxon>Pseudomonadati</taxon>
        <taxon>Thermodesulfobacteriota</taxon>
        <taxon>Syntrophobacteria</taxon>
        <taxon>Syntrophobacterales</taxon>
        <taxon>Syntrophobacteraceae</taxon>
        <taxon>Desulfacinum</taxon>
    </lineage>
</organism>
<dbReference type="GO" id="GO:0052621">
    <property type="term" value="F:diguanylate cyclase activity"/>
    <property type="evidence" value="ECO:0007669"/>
    <property type="project" value="UniProtKB-EC"/>
</dbReference>
<dbReference type="AlphaFoldDB" id="A0A832A8H1"/>
<dbReference type="PROSITE" id="PS50887">
    <property type="entry name" value="GGDEF"/>
    <property type="match status" value="1"/>
</dbReference>
<dbReference type="EMBL" id="DSTK01000039">
    <property type="protein sequence ID" value="HFK98420.1"/>
    <property type="molecule type" value="Genomic_DNA"/>
</dbReference>
<evidence type="ECO:0000256" key="1">
    <source>
        <dbReference type="ARBA" id="ARBA00012528"/>
    </source>
</evidence>
<dbReference type="PROSITE" id="PS50110">
    <property type="entry name" value="RESPONSE_REGULATORY"/>
    <property type="match status" value="1"/>
</dbReference>
<dbReference type="Gene3D" id="6.10.250.690">
    <property type="match status" value="1"/>
</dbReference>
<evidence type="ECO:0000313" key="6">
    <source>
        <dbReference type="EMBL" id="HFK98420.1"/>
    </source>
</evidence>
<dbReference type="InterPro" id="IPR011006">
    <property type="entry name" value="CheY-like_superfamily"/>
</dbReference>
<dbReference type="InterPro" id="IPR001789">
    <property type="entry name" value="Sig_transdc_resp-reg_receiver"/>
</dbReference>
<protein>
    <recommendedName>
        <fullName evidence="1">diguanylate cyclase</fullName>
        <ecNumber evidence="1">2.7.7.65</ecNumber>
    </recommendedName>
</protein>
<dbReference type="GO" id="GO:1902201">
    <property type="term" value="P:negative regulation of bacterial-type flagellum-dependent cell motility"/>
    <property type="evidence" value="ECO:0007669"/>
    <property type="project" value="TreeGrafter"/>
</dbReference>
<dbReference type="Gene3D" id="3.40.50.2300">
    <property type="match status" value="1"/>
</dbReference>
<dbReference type="SUPFAM" id="SSF55073">
    <property type="entry name" value="Nucleotide cyclase"/>
    <property type="match status" value="1"/>
</dbReference>
<evidence type="ECO:0000256" key="2">
    <source>
        <dbReference type="ARBA" id="ARBA00034247"/>
    </source>
</evidence>
<dbReference type="NCBIfam" id="TIGR00254">
    <property type="entry name" value="GGDEF"/>
    <property type="match status" value="1"/>
</dbReference>